<sequence length="325" mass="36954">MEKSLEIWIRVGKSLWKTSWSWRNGLTRSRSLMMNGTLRENIWRLHQGLPSLDTNLMRSIDNYPHIIDKRPPYIIARHPLDSIELHSPDCIDRHPWLDELSGHMLEPGPIVERMQKSKASHPAVREHQRPPICAEEAVGFHKRPKMIHEPVKIVVPCAIFEVEFPIPPDQGAHLSSYIEGANIPPCLSSDPRIPRGGDCEIVPVLDAMPLSISYEEANAYWRDEAWMELGAVQVVAELVNRIFDSEKYEEFPLSLVVDLTFHHHIPPFPADLPIVRGILCCGLCSWNNFTPRRIQAAIALHELQFGPGVEDDLDPVEEDHASPDA</sequence>
<protein>
    <submittedName>
        <fullName evidence="1">Uncharacterized protein</fullName>
    </submittedName>
</protein>
<dbReference type="EMBL" id="JAAMPC010000012">
    <property type="protein sequence ID" value="KAG2275654.1"/>
    <property type="molecule type" value="Genomic_DNA"/>
</dbReference>
<reference evidence="1 2" key="1">
    <citation type="submission" date="2020-02" db="EMBL/GenBank/DDBJ databases">
        <authorList>
            <person name="Ma Q."/>
            <person name="Huang Y."/>
            <person name="Song X."/>
            <person name="Pei D."/>
        </authorList>
    </citation>
    <scope>NUCLEOTIDE SEQUENCE [LARGE SCALE GENOMIC DNA]</scope>
    <source>
        <strain evidence="1">Sxm20200214</strain>
        <tissue evidence="1">Leaf</tissue>
    </source>
</reference>
<accession>A0A8X7UEI2</accession>
<comment type="caution">
    <text evidence="1">The sequence shown here is derived from an EMBL/GenBank/DDBJ whole genome shotgun (WGS) entry which is preliminary data.</text>
</comment>
<dbReference type="AlphaFoldDB" id="A0A8X7UEI2"/>
<name>A0A8X7UEI2_BRACI</name>
<gene>
    <name evidence="1" type="ORF">Bca52824_058209</name>
</gene>
<proteinExistence type="predicted"/>
<dbReference type="Proteomes" id="UP000886595">
    <property type="component" value="Unassembled WGS sequence"/>
</dbReference>
<keyword evidence="2" id="KW-1185">Reference proteome</keyword>
<organism evidence="1 2">
    <name type="scientific">Brassica carinata</name>
    <name type="common">Ethiopian mustard</name>
    <name type="synonym">Abyssinian cabbage</name>
    <dbReference type="NCBI Taxonomy" id="52824"/>
    <lineage>
        <taxon>Eukaryota</taxon>
        <taxon>Viridiplantae</taxon>
        <taxon>Streptophyta</taxon>
        <taxon>Embryophyta</taxon>
        <taxon>Tracheophyta</taxon>
        <taxon>Spermatophyta</taxon>
        <taxon>Magnoliopsida</taxon>
        <taxon>eudicotyledons</taxon>
        <taxon>Gunneridae</taxon>
        <taxon>Pentapetalae</taxon>
        <taxon>rosids</taxon>
        <taxon>malvids</taxon>
        <taxon>Brassicales</taxon>
        <taxon>Brassicaceae</taxon>
        <taxon>Brassiceae</taxon>
        <taxon>Brassica</taxon>
    </lineage>
</organism>
<evidence type="ECO:0000313" key="2">
    <source>
        <dbReference type="Proteomes" id="UP000886595"/>
    </source>
</evidence>
<evidence type="ECO:0000313" key="1">
    <source>
        <dbReference type="EMBL" id="KAG2275654.1"/>
    </source>
</evidence>